<comment type="function">
    <text evidence="17">Transcription factor involved, among others, in the transcriptional regulation of osmoprotective and inflammatory genes. Binds the DNA consensus sequence 5'-[ACT][AG]TGGAAA[CAT]A[TA][ATC][CA][ATG][GT][GAC][CG][CT]-3'. Mediates the transcriptional response to hypertonicity. Positively regulates the transcription of LCN2 and S100A4 genes; optimal transactivation of these genes requires the presence of DDX5/DDX17. Also involved in the DNA damage response by preventing formation of R-loops; R-loops are composed of a DNA:RNA hybrid and the associated non-template single-stranded DNA.</text>
</comment>
<evidence type="ECO:0000256" key="20">
    <source>
        <dbReference type="ARBA" id="ARBA00080722"/>
    </source>
</evidence>
<evidence type="ECO:0000256" key="18">
    <source>
        <dbReference type="ARBA" id="ARBA00065799"/>
    </source>
</evidence>
<feature type="region of interest" description="Disordered" evidence="21">
    <location>
        <begin position="237"/>
        <end position="260"/>
    </location>
</feature>
<feature type="compositionally biased region" description="Low complexity" evidence="21">
    <location>
        <begin position="767"/>
        <end position="785"/>
    </location>
</feature>
<evidence type="ECO:0000313" key="23">
    <source>
        <dbReference type="EMBL" id="KAK2167448.1"/>
    </source>
</evidence>
<evidence type="ECO:0000256" key="13">
    <source>
        <dbReference type="ARBA" id="ARBA00023125"/>
    </source>
</evidence>
<dbReference type="SMART" id="SM00429">
    <property type="entry name" value="IPT"/>
    <property type="match status" value="1"/>
</dbReference>
<evidence type="ECO:0000256" key="10">
    <source>
        <dbReference type="ARBA" id="ARBA00022843"/>
    </source>
</evidence>
<gene>
    <name evidence="23" type="ORF">NP493_1277g00037</name>
</gene>
<dbReference type="PRINTS" id="PR01789">
    <property type="entry name" value="NUCFACTORATC"/>
</dbReference>
<evidence type="ECO:0000256" key="7">
    <source>
        <dbReference type="ARBA" id="ARBA00022553"/>
    </source>
</evidence>
<evidence type="ECO:0000256" key="11">
    <source>
        <dbReference type="ARBA" id="ARBA00022990"/>
    </source>
</evidence>
<evidence type="ECO:0000256" key="17">
    <source>
        <dbReference type="ARBA" id="ARBA00055141"/>
    </source>
</evidence>
<comment type="caution">
    <text evidence="23">The sequence shown here is derived from an EMBL/GenBank/DDBJ whole genome shotgun (WGS) entry which is preliminary data.</text>
</comment>
<keyword evidence="9" id="KW-0013">ADP-ribosylation</keyword>
<feature type="domain" description="RHD" evidence="22">
    <location>
        <begin position="363"/>
        <end position="533"/>
    </location>
</feature>
<evidence type="ECO:0000256" key="9">
    <source>
        <dbReference type="ARBA" id="ARBA00022765"/>
    </source>
</evidence>
<evidence type="ECO:0000256" key="2">
    <source>
        <dbReference type="ARBA" id="ARBA00004286"/>
    </source>
</evidence>
<evidence type="ECO:0000256" key="1">
    <source>
        <dbReference type="ARBA" id="ARBA00004123"/>
    </source>
</evidence>
<reference evidence="23" key="1">
    <citation type="journal article" date="2023" name="Mol. Biol. Evol.">
        <title>Third-Generation Sequencing Reveals the Adaptive Role of the Epigenome in Three Deep-Sea Polychaetes.</title>
        <authorList>
            <person name="Perez M."/>
            <person name="Aroh O."/>
            <person name="Sun Y."/>
            <person name="Lan Y."/>
            <person name="Juniper S.K."/>
            <person name="Young C.R."/>
            <person name="Angers B."/>
            <person name="Qian P.Y."/>
        </authorList>
    </citation>
    <scope>NUCLEOTIDE SEQUENCE</scope>
    <source>
        <strain evidence="23">R07B-5</strain>
    </source>
</reference>
<organism evidence="23 24">
    <name type="scientific">Ridgeia piscesae</name>
    <name type="common">Tubeworm</name>
    <dbReference type="NCBI Taxonomy" id="27915"/>
    <lineage>
        <taxon>Eukaryota</taxon>
        <taxon>Metazoa</taxon>
        <taxon>Spiralia</taxon>
        <taxon>Lophotrochozoa</taxon>
        <taxon>Annelida</taxon>
        <taxon>Polychaeta</taxon>
        <taxon>Sedentaria</taxon>
        <taxon>Canalipalpata</taxon>
        <taxon>Sabellida</taxon>
        <taxon>Siboglinidae</taxon>
        <taxon>Ridgeia</taxon>
    </lineage>
</organism>
<dbReference type="GO" id="GO:0000978">
    <property type="term" value="F:RNA polymerase II cis-regulatory region sequence-specific DNA binding"/>
    <property type="evidence" value="ECO:0007669"/>
    <property type="project" value="TreeGrafter"/>
</dbReference>
<name>A0AAD9K9B4_RIDPI</name>
<keyword evidence="16" id="KW-0539">Nucleus</keyword>
<keyword evidence="8" id="KW-0227">DNA damage</keyword>
<dbReference type="GO" id="GO:0045944">
    <property type="term" value="P:positive regulation of transcription by RNA polymerase II"/>
    <property type="evidence" value="ECO:0007669"/>
    <property type="project" value="UniProtKB-ARBA"/>
</dbReference>
<proteinExistence type="predicted"/>
<keyword evidence="13" id="KW-0238">DNA-binding</keyword>
<feature type="compositionally biased region" description="Low complexity" evidence="21">
    <location>
        <begin position="731"/>
        <end position="744"/>
    </location>
</feature>
<dbReference type="PANTHER" id="PTHR12533:SF7">
    <property type="entry name" value="NFAT NUCLEAR FACTOR, ISOFORM B"/>
    <property type="match status" value="1"/>
</dbReference>
<dbReference type="GO" id="GO:1902531">
    <property type="term" value="P:regulation of intracellular signal transduction"/>
    <property type="evidence" value="ECO:0007669"/>
    <property type="project" value="UniProtKB-ARBA"/>
</dbReference>
<dbReference type="GO" id="GO:0005634">
    <property type="term" value="C:nucleus"/>
    <property type="evidence" value="ECO:0007669"/>
    <property type="project" value="UniProtKB-SubCell"/>
</dbReference>
<evidence type="ECO:0000256" key="6">
    <source>
        <dbReference type="ARBA" id="ARBA00022499"/>
    </source>
</evidence>
<dbReference type="InterPro" id="IPR014756">
    <property type="entry name" value="Ig_E-set"/>
</dbReference>
<dbReference type="AlphaFoldDB" id="A0AAD9K9B4"/>
<evidence type="ECO:0000259" key="22">
    <source>
        <dbReference type="PROSITE" id="PS50254"/>
    </source>
</evidence>
<dbReference type="InterPro" id="IPR037059">
    <property type="entry name" value="RHD_DNA_bind_dom_sf"/>
</dbReference>
<dbReference type="Pfam" id="PF00554">
    <property type="entry name" value="RHD_DNA_bind"/>
    <property type="match status" value="1"/>
</dbReference>
<dbReference type="GO" id="GO:0006974">
    <property type="term" value="P:DNA damage response"/>
    <property type="evidence" value="ECO:0007669"/>
    <property type="project" value="UniProtKB-KW"/>
</dbReference>
<evidence type="ECO:0000256" key="14">
    <source>
        <dbReference type="ARBA" id="ARBA00023159"/>
    </source>
</evidence>
<evidence type="ECO:0000256" key="16">
    <source>
        <dbReference type="ARBA" id="ARBA00023242"/>
    </source>
</evidence>
<evidence type="ECO:0000256" key="12">
    <source>
        <dbReference type="ARBA" id="ARBA00023015"/>
    </source>
</evidence>
<keyword evidence="10" id="KW-0832">Ubl conjugation</keyword>
<dbReference type="InterPro" id="IPR032397">
    <property type="entry name" value="RHD_dimer"/>
</dbReference>
<evidence type="ECO:0000256" key="21">
    <source>
        <dbReference type="SAM" id="MobiDB-lite"/>
    </source>
</evidence>
<keyword evidence="4" id="KW-0158">Chromosome</keyword>
<dbReference type="PROSITE" id="PS50254">
    <property type="entry name" value="REL_2"/>
    <property type="match status" value="1"/>
</dbReference>
<keyword evidence="14" id="KW-0010">Activator</keyword>
<dbReference type="SUPFAM" id="SSF81296">
    <property type="entry name" value="E set domains"/>
    <property type="match status" value="1"/>
</dbReference>
<evidence type="ECO:0000256" key="5">
    <source>
        <dbReference type="ARBA" id="ARBA00022490"/>
    </source>
</evidence>
<dbReference type="InterPro" id="IPR008967">
    <property type="entry name" value="p53-like_TF_DNA-bd_sf"/>
</dbReference>
<evidence type="ECO:0000256" key="3">
    <source>
        <dbReference type="ARBA" id="ARBA00004496"/>
    </source>
</evidence>
<dbReference type="InterPro" id="IPR011539">
    <property type="entry name" value="RHD_DNA_bind_dom"/>
</dbReference>
<evidence type="ECO:0000256" key="8">
    <source>
        <dbReference type="ARBA" id="ARBA00022763"/>
    </source>
</evidence>
<dbReference type="Gene3D" id="2.60.40.10">
    <property type="entry name" value="Immunoglobulins"/>
    <property type="match status" value="1"/>
</dbReference>
<dbReference type="InterPro" id="IPR008366">
    <property type="entry name" value="NFAT"/>
</dbReference>
<dbReference type="FunFam" id="2.60.40.340:FF:000002">
    <property type="entry name" value="Nuclear factor of activated T-cells 5, tonicity-responsive"/>
    <property type="match status" value="1"/>
</dbReference>
<dbReference type="GO" id="GO:0010467">
    <property type="term" value="P:gene expression"/>
    <property type="evidence" value="ECO:0007669"/>
    <property type="project" value="UniProtKB-ARBA"/>
</dbReference>
<keyword evidence="15" id="KW-0804">Transcription</keyword>
<comment type="subunit">
    <text evidence="18">Homodimer when bound to DNA, completely encircles its DNA target. Interacts with CIDEC; this interaction is direct and retains NFAT5 in the cytoplasm. Does not bind with Fos and Jun transcription factors. Interacts with DDX5 and DDX17; this interaction leads to DDX5/DDX17 recruitment to LNC2 and S100A4 promoters and NFAT5-mediated DDX5/DDX17-enhanced transactivation.</text>
</comment>
<dbReference type="EMBL" id="JAODUO010001273">
    <property type="protein sequence ID" value="KAK2167448.1"/>
    <property type="molecule type" value="Genomic_DNA"/>
</dbReference>
<comment type="subcellular location">
    <subcellularLocation>
        <location evidence="2">Chromosome</location>
    </subcellularLocation>
    <subcellularLocation>
        <location evidence="3">Cytoplasm</location>
    </subcellularLocation>
    <subcellularLocation>
        <location evidence="1">Nucleus</location>
    </subcellularLocation>
</comment>
<keyword evidence="5" id="KW-0963">Cytoplasm</keyword>
<dbReference type="PANTHER" id="PTHR12533">
    <property type="entry name" value="NFAT"/>
    <property type="match status" value="1"/>
</dbReference>
<evidence type="ECO:0000256" key="4">
    <source>
        <dbReference type="ARBA" id="ARBA00022454"/>
    </source>
</evidence>
<dbReference type="GO" id="GO:0005737">
    <property type="term" value="C:cytoplasm"/>
    <property type="evidence" value="ECO:0007669"/>
    <property type="project" value="UniProtKB-SubCell"/>
</dbReference>
<dbReference type="GO" id="GO:0005667">
    <property type="term" value="C:transcription regulator complex"/>
    <property type="evidence" value="ECO:0007669"/>
    <property type="project" value="TreeGrafter"/>
</dbReference>
<dbReference type="Pfam" id="PF16179">
    <property type="entry name" value="RHD_dimer"/>
    <property type="match status" value="1"/>
</dbReference>
<feature type="region of interest" description="Disordered" evidence="21">
    <location>
        <begin position="719"/>
        <end position="750"/>
    </location>
</feature>
<dbReference type="InterPro" id="IPR002909">
    <property type="entry name" value="IPT_dom"/>
</dbReference>
<dbReference type="Gene3D" id="2.60.40.340">
    <property type="entry name" value="Rel homology domain (RHD), DNA-binding domain"/>
    <property type="match status" value="1"/>
</dbReference>
<dbReference type="Proteomes" id="UP001209878">
    <property type="component" value="Unassembled WGS sequence"/>
</dbReference>
<keyword evidence="7" id="KW-0597">Phosphoprotein</keyword>
<evidence type="ECO:0000313" key="24">
    <source>
        <dbReference type="Proteomes" id="UP001209878"/>
    </source>
</evidence>
<sequence>MCPETSYHETEWTRGCVFCGTACFVKFIRLYIRTLPKFDSEWLLCVHNMSSESFQALSPEISGLNTPESLYASGSSEIATLVEGMLNSNDDNIINNITKKELPSPCTLELKSDLLGAGDPGASTNHFLRSEDVKHDTNCANVAQFQQGELLCVSPDETAVTDAMGLISSEQCRLNLNVDDSPFMNRRTTIPSLERAELSPDSATSMEIFWKHMQQKNSDEPDPSGCRKFLKLSHRSDASSLSTSQRNSDEEETDSLVYDPGDATQCNAQFDNINFRSAAEQQGIFKFGPNTKSSTTEVPSSWSRPVTTIDAINAHTTNASLMSDDSALSTADNDSSLSNKAASLSLSRGPAKSKTLQLCTNARPKVGDYELKILEQPEQQHRARYLTEGSRGAIKDKSQDGHPVVKLFGYSKEVTLQIFIGTDSGKVKPHGFYQACRVCVKNGSYSMEETYDGTNVIEMKLTPELDMTASVDCVGILKLRNADVEQRLGSMARNKKKSTKARLVFRTNIPKPDGSFTTLQVASTPISCTQPAGQPEVCKTSMDRCSVKGGEELFIIGRNFLKNSKVIFQERQGDRIVWQEEATLDKEHFHSTHLVCEVPQYHNQTIASSTEVEFIVQSNEKISEPATFTYVPLGEAVDNEGPVMKLESVPMEIDPAPSSKIAGVSPEAVRLNKWYQQAAQDGTSSQLPALIAASKFVKTPSGVPTKTSEKESKVFLLDPAASNSSTDPGLQPQAQTQPHAQPQQSWDPKVELQRMQREQLMLQQQQQQQQQLQQQQLQQQQQQQQVPQLAPVGTAPTKNVPRVAATERAAGVAL</sequence>
<dbReference type="GO" id="GO:0000981">
    <property type="term" value="F:DNA-binding transcription factor activity, RNA polymerase II-specific"/>
    <property type="evidence" value="ECO:0007669"/>
    <property type="project" value="TreeGrafter"/>
</dbReference>
<dbReference type="GO" id="GO:0005694">
    <property type="term" value="C:chromosome"/>
    <property type="evidence" value="ECO:0007669"/>
    <property type="project" value="UniProtKB-SubCell"/>
</dbReference>
<keyword evidence="11" id="KW-0007">Acetylation</keyword>
<dbReference type="FunFam" id="2.60.40.10:FF:000174">
    <property type="entry name" value="Nuclear factor of activated T-cells 5, tonicity-responsive"/>
    <property type="match status" value="1"/>
</dbReference>
<protein>
    <recommendedName>
        <fullName evidence="19">Nuclear factor of activated T-cells 5</fullName>
    </recommendedName>
    <alternativeName>
        <fullName evidence="20">T-cell transcription factor NFAT5</fullName>
    </alternativeName>
</protein>
<keyword evidence="24" id="KW-1185">Reference proteome</keyword>
<evidence type="ECO:0000256" key="15">
    <source>
        <dbReference type="ARBA" id="ARBA00023163"/>
    </source>
</evidence>
<accession>A0AAD9K9B4</accession>
<keyword evidence="12" id="KW-0805">Transcription regulation</keyword>
<evidence type="ECO:0000256" key="19">
    <source>
        <dbReference type="ARBA" id="ARBA00072227"/>
    </source>
</evidence>
<keyword evidence="6" id="KW-1017">Isopeptide bond</keyword>
<dbReference type="SUPFAM" id="SSF49417">
    <property type="entry name" value="p53-like transcription factors"/>
    <property type="match status" value="1"/>
</dbReference>
<dbReference type="InterPro" id="IPR013783">
    <property type="entry name" value="Ig-like_fold"/>
</dbReference>
<feature type="region of interest" description="Disordered" evidence="21">
    <location>
        <begin position="767"/>
        <end position="814"/>
    </location>
</feature>